<evidence type="ECO:0000256" key="1">
    <source>
        <dbReference type="SAM" id="MobiDB-lite"/>
    </source>
</evidence>
<evidence type="ECO:0000313" key="2">
    <source>
        <dbReference type="EMBL" id="KYN29654.1"/>
    </source>
</evidence>
<evidence type="ECO:0000313" key="3">
    <source>
        <dbReference type="Proteomes" id="UP000078492"/>
    </source>
</evidence>
<gene>
    <name evidence="2" type="ORF">ALC57_00917</name>
</gene>
<feature type="region of interest" description="Disordered" evidence="1">
    <location>
        <begin position="53"/>
        <end position="83"/>
    </location>
</feature>
<accession>A0A195EP41</accession>
<dbReference type="AlphaFoldDB" id="A0A195EP41"/>
<organism evidence="2 3">
    <name type="scientific">Trachymyrmex cornetzi</name>
    <dbReference type="NCBI Taxonomy" id="471704"/>
    <lineage>
        <taxon>Eukaryota</taxon>
        <taxon>Metazoa</taxon>
        <taxon>Ecdysozoa</taxon>
        <taxon>Arthropoda</taxon>
        <taxon>Hexapoda</taxon>
        <taxon>Insecta</taxon>
        <taxon>Pterygota</taxon>
        <taxon>Neoptera</taxon>
        <taxon>Endopterygota</taxon>
        <taxon>Hymenoptera</taxon>
        <taxon>Apocrita</taxon>
        <taxon>Aculeata</taxon>
        <taxon>Formicoidea</taxon>
        <taxon>Formicidae</taxon>
        <taxon>Myrmicinae</taxon>
        <taxon>Trachymyrmex</taxon>
    </lineage>
</organism>
<dbReference type="EMBL" id="KQ978625">
    <property type="protein sequence ID" value="KYN29654.1"/>
    <property type="molecule type" value="Genomic_DNA"/>
</dbReference>
<feature type="non-terminal residue" evidence="2">
    <location>
        <position position="1"/>
    </location>
</feature>
<dbReference type="Proteomes" id="UP000078492">
    <property type="component" value="Unassembled WGS sequence"/>
</dbReference>
<keyword evidence="3" id="KW-1185">Reference proteome</keyword>
<feature type="compositionally biased region" description="Basic and acidic residues" evidence="1">
    <location>
        <begin position="65"/>
        <end position="76"/>
    </location>
</feature>
<name>A0A195EP41_9HYME</name>
<proteinExistence type="predicted"/>
<sequence length="232" mass="25932">QTRRSEVLCQLQRRHRKTAASPVLRTGAAQLTRQVRQGPLRPLVLHQLRRCRGRTQSSGPVTGRGGDRARPFRDRWSASATNGNSAQVTFTDATHRTKRHGAEAAAATNDHSLIRPNERKRRCGRAIKSEMGEAIDKYIKADRNARLIETKEEGRPTDLLADRVVVVLGPPSGPLETRAMRNCWFSHESPHLLDVCTSSTSSHHRIGINQDAKIAEAGFPDKYPQLRLTSRL</sequence>
<reference evidence="2 3" key="1">
    <citation type="submission" date="2015-09" db="EMBL/GenBank/DDBJ databases">
        <title>Trachymyrmex cornetzi WGS genome.</title>
        <authorList>
            <person name="Nygaard S."/>
            <person name="Hu H."/>
            <person name="Boomsma J."/>
            <person name="Zhang G."/>
        </authorList>
    </citation>
    <scope>NUCLEOTIDE SEQUENCE [LARGE SCALE GENOMIC DNA]</scope>
    <source>
        <strain evidence="2">Tcor2-1</strain>
        <tissue evidence="2">Whole body</tissue>
    </source>
</reference>
<protein>
    <submittedName>
        <fullName evidence="2">Uncharacterized protein</fullName>
    </submittedName>
</protein>